<dbReference type="PROSITE" id="PS50405">
    <property type="entry name" value="GST_CTER"/>
    <property type="match status" value="1"/>
</dbReference>
<dbReference type="InterPro" id="IPR036282">
    <property type="entry name" value="Glutathione-S-Trfase_C_sf"/>
</dbReference>
<dbReference type="Pfam" id="PF13417">
    <property type="entry name" value="GST_N_3"/>
    <property type="match status" value="1"/>
</dbReference>
<dbReference type="GO" id="GO:0016034">
    <property type="term" value="F:maleylacetoacetate isomerase activity"/>
    <property type="evidence" value="ECO:0007669"/>
    <property type="project" value="TreeGrafter"/>
</dbReference>
<dbReference type="Gene3D" id="1.20.1050.10">
    <property type="match status" value="1"/>
</dbReference>
<dbReference type="GO" id="GO:0006559">
    <property type="term" value="P:L-phenylalanine catabolic process"/>
    <property type="evidence" value="ECO:0007669"/>
    <property type="project" value="TreeGrafter"/>
</dbReference>
<dbReference type="GO" id="GO:0004364">
    <property type="term" value="F:glutathione transferase activity"/>
    <property type="evidence" value="ECO:0007669"/>
    <property type="project" value="TreeGrafter"/>
</dbReference>
<dbReference type="RefSeq" id="WP_069911672.1">
    <property type="nucleotide sequence ID" value="NZ_LAJE02000339.1"/>
</dbReference>
<dbReference type="InterPro" id="IPR005955">
    <property type="entry name" value="GST_Zeta"/>
</dbReference>
<protein>
    <submittedName>
        <fullName evidence="4">Maleylacetoacetate isomerase</fullName>
    </submittedName>
</protein>
<gene>
    <name evidence="4" type="ORF">VW23_027245</name>
</gene>
<evidence type="ECO:0000256" key="1">
    <source>
        <dbReference type="ARBA" id="ARBA00010007"/>
    </source>
</evidence>
<sequence length="211" mass="23473">MQLRLHSRYQNSAGQRVRIVLNLKRIGYEYVPVPSASSPEYRAINPQGLMPALEIDGRIVAQSLAIIGLLEELYPDPPLLPADPLDRAEARAFALLIAADVHPINNNRVRKYLAGPMGASEAQVDGWYRHWIATAFESLETALVRRTRTTRYGFTETPGLAEACLVPQMANARRFGCDLAPYPLLEALDASCRDLPEFVAARPEMQVDYPA</sequence>
<dbReference type="InterPro" id="IPR034330">
    <property type="entry name" value="GST_Zeta_C"/>
</dbReference>
<dbReference type="GO" id="GO:0005737">
    <property type="term" value="C:cytoplasm"/>
    <property type="evidence" value="ECO:0007669"/>
    <property type="project" value="InterPro"/>
</dbReference>
<accession>A0A1E5XKC8</accession>
<dbReference type="InterPro" id="IPR040079">
    <property type="entry name" value="Glutathione_S-Trfase"/>
</dbReference>
<dbReference type="InterPro" id="IPR010987">
    <property type="entry name" value="Glutathione-S-Trfase_C-like"/>
</dbReference>
<dbReference type="SUPFAM" id="SSF47616">
    <property type="entry name" value="GST C-terminal domain-like"/>
    <property type="match status" value="1"/>
</dbReference>
<evidence type="ECO:0000259" key="3">
    <source>
        <dbReference type="PROSITE" id="PS50405"/>
    </source>
</evidence>
<dbReference type="SFLD" id="SFLDS00019">
    <property type="entry name" value="Glutathione_Transferase_(cytos"/>
    <property type="match status" value="1"/>
</dbReference>
<feature type="domain" description="GST C-terminal" evidence="3">
    <location>
        <begin position="83"/>
        <end position="211"/>
    </location>
</feature>
<keyword evidence="4" id="KW-0413">Isomerase</keyword>
<feature type="domain" description="GST N-terminal" evidence="2">
    <location>
        <begin position="1"/>
        <end position="78"/>
    </location>
</feature>
<keyword evidence="5" id="KW-1185">Reference proteome</keyword>
<dbReference type="OrthoDB" id="509852at2"/>
<dbReference type="NCBIfam" id="TIGR01262">
    <property type="entry name" value="maiA"/>
    <property type="match status" value="1"/>
</dbReference>
<evidence type="ECO:0000313" key="5">
    <source>
        <dbReference type="Proteomes" id="UP000095463"/>
    </source>
</evidence>
<evidence type="ECO:0000259" key="2">
    <source>
        <dbReference type="PROSITE" id="PS50404"/>
    </source>
</evidence>
<dbReference type="CDD" id="cd03191">
    <property type="entry name" value="GST_C_Zeta"/>
    <property type="match status" value="1"/>
</dbReference>
<reference evidence="4 5" key="1">
    <citation type="journal article" date="2015" name="Genome Announc.">
        <title>Genome Assemblies of Three Soil-Associated Devosia species: D. insulae, D. limi, and D. soli.</title>
        <authorList>
            <person name="Hassan Y.I."/>
            <person name="Lepp D."/>
            <person name="Zhou T."/>
        </authorList>
    </citation>
    <scope>NUCLEOTIDE SEQUENCE [LARGE SCALE GENOMIC DNA]</scope>
    <source>
        <strain evidence="4 5">DS-56</strain>
    </source>
</reference>
<dbReference type="InterPro" id="IPR036249">
    <property type="entry name" value="Thioredoxin-like_sf"/>
</dbReference>
<comment type="similarity">
    <text evidence="1">Belongs to the GST superfamily. Zeta family.</text>
</comment>
<comment type="caution">
    <text evidence="4">The sequence shown here is derived from an EMBL/GenBank/DDBJ whole genome shotgun (WGS) entry which is preliminary data.</text>
</comment>
<organism evidence="4 5">
    <name type="scientific">Devosia insulae DS-56</name>
    <dbReference type="NCBI Taxonomy" id="1116389"/>
    <lineage>
        <taxon>Bacteria</taxon>
        <taxon>Pseudomonadati</taxon>
        <taxon>Pseudomonadota</taxon>
        <taxon>Alphaproteobacteria</taxon>
        <taxon>Hyphomicrobiales</taxon>
        <taxon>Devosiaceae</taxon>
        <taxon>Devosia</taxon>
    </lineage>
</organism>
<dbReference type="GO" id="GO:0006749">
    <property type="term" value="P:glutathione metabolic process"/>
    <property type="evidence" value="ECO:0007669"/>
    <property type="project" value="TreeGrafter"/>
</dbReference>
<evidence type="ECO:0000313" key="4">
    <source>
        <dbReference type="EMBL" id="OEO29051.1"/>
    </source>
</evidence>
<dbReference type="AlphaFoldDB" id="A0A1E5XKC8"/>
<dbReference type="InterPro" id="IPR004045">
    <property type="entry name" value="Glutathione_S-Trfase_N"/>
</dbReference>
<dbReference type="PANTHER" id="PTHR42673">
    <property type="entry name" value="MALEYLACETOACETATE ISOMERASE"/>
    <property type="match status" value="1"/>
</dbReference>
<name>A0A1E5XKC8_9HYPH</name>
<proteinExistence type="inferred from homology"/>
<dbReference type="SFLD" id="SFLDG00358">
    <property type="entry name" value="Main_(cytGST)"/>
    <property type="match status" value="1"/>
</dbReference>
<dbReference type="Gene3D" id="3.40.30.10">
    <property type="entry name" value="Glutaredoxin"/>
    <property type="match status" value="1"/>
</dbReference>
<dbReference type="PROSITE" id="PS50404">
    <property type="entry name" value="GST_NTER"/>
    <property type="match status" value="1"/>
</dbReference>
<dbReference type="EMBL" id="LAJE02000339">
    <property type="protein sequence ID" value="OEO29051.1"/>
    <property type="molecule type" value="Genomic_DNA"/>
</dbReference>
<dbReference type="SUPFAM" id="SSF52833">
    <property type="entry name" value="Thioredoxin-like"/>
    <property type="match status" value="1"/>
</dbReference>
<dbReference type="Proteomes" id="UP000095463">
    <property type="component" value="Unassembled WGS sequence"/>
</dbReference>
<dbReference type="PANTHER" id="PTHR42673:SF4">
    <property type="entry name" value="MALEYLACETOACETATE ISOMERASE"/>
    <property type="match status" value="1"/>
</dbReference>